<organism evidence="2 3">
    <name type="scientific">Zostera marina</name>
    <name type="common">Eelgrass</name>
    <dbReference type="NCBI Taxonomy" id="29655"/>
    <lineage>
        <taxon>Eukaryota</taxon>
        <taxon>Viridiplantae</taxon>
        <taxon>Streptophyta</taxon>
        <taxon>Embryophyta</taxon>
        <taxon>Tracheophyta</taxon>
        <taxon>Spermatophyta</taxon>
        <taxon>Magnoliopsida</taxon>
        <taxon>Liliopsida</taxon>
        <taxon>Zosteraceae</taxon>
        <taxon>Zostera</taxon>
    </lineage>
</organism>
<dbReference type="Proteomes" id="UP000036987">
    <property type="component" value="Unassembled WGS sequence"/>
</dbReference>
<evidence type="ECO:0000256" key="1">
    <source>
        <dbReference type="SAM" id="MobiDB-lite"/>
    </source>
</evidence>
<evidence type="ECO:0000313" key="3">
    <source>
        <dbReference type="Proteomes" id="UP000036987"/>
    </source>
</evidence>
<reference evidence="3" key="1">
    <citation type="journal article" date="2016" name="Nature">
        <title>The genome of the seagrass Zostera marina reveals angiosperm adaptation to the sea.</title>
        <authorList>
            <person name="Olsen J.L."/>
            <person name="Rouze P."/>
            <person name="Verhelst B."/>
            <person name="Lin Y.-C."/>
            <person name="Bayer T."/>
            <person name="Collen J."/>
            <person name="Dattolo E."/>
            <person name="De Paoli E."/>
            <person name="Dittami S."/>
            <person name="Maumus F."/>
            <person name="Michel G."/>
            <person name="Kersting A."/>
            <person name="Lauritano C."/>
            <person name="Lohaus R."/>
            <person name="Toepel M."/>
            <person name="Tonon T."/>
            <person name="Vanneste K."/>
            <person name="Amirebrahimi M."/>
            <person name="Brakel J."/>
            <person name="Bostroem C."/>
            <person name="Chovatia M."/>
            <person name="Grimwood J."/>
            <person name="Jenkins J.W."/>
            <person name="Jueterbock A."/>
            <person name="Mraz A."/>
            <person name="Stam W.T."/>
            <person name="Tice H."/>
            <person name="Bornberg-Bauer E."/>
            <person name="Green P.J."/>
            <person name="Pearson G.A."/>
            <person name="Procaccini G."/>
            <person name="Duarte C.M."/>
            <person name="Schmutz J."/>
            <person name="Reusch T.B.H."/>
            <person name="Van de Peer Y."/>
        </authorList>
    </citation>
    <scope>NUCLEOTIDE SEQUENCE [LARGE SCALE GENOMIC DNA]</scope>
    <source>
        <strain evidence="3">cv. Finnish</strain>
    </source>
</reference>
<sequence>MRTPLLNGGTSQGNSIFISSPDFWASVVASADALENTIKPPRIGDLSDVARRINFSQSESIGKESPYVSSMIKRVKDRNAEKVANKRKKDRERHLIDTNNGALVPKLNEETKRLVMKAELCG</sequence>
<keyword evidence="3" id="KW-1185">Reference proteome</keyword>
<dbReference type="EMBL" id="LFYR01002125">
    <property type="protein sequence ID" value="KMZ56833.1"/>
    <property type="molecule type" value="Genomic_DNA"/>
</dbReference>
<protein>
    <submittedName>
        <fullName evidence="2">Uncharacterized protein</fullName>
    </submittedName>
</protein>
<gene>
    <name evidence="2" type="ORF">ZOSMA_90G00030</name>
</gene>
<dbReference type="AlphaFoldDB" id="A0A0K9NJN7"/>
<evidence type="ECO:0000313" key="2">
    <source>
        <dbReference type="EMBL" id="KMZ56833.1"/>
    </source>
</evidence>
<proteinExistence type="predicted"/>
<feature type="region of interest" description="Disordered" evidence="1">
    <location>
        <begin position="78"/>
        <end position="97"/>
    </location>
</feature>
<comment type="caution">
    <text evidence="2">The sequence shown here is derived from an EMBL/GenBank/DDBJ whole genome shotgun (WGS) entry which is preliminary data.</text>
</comment>
<accession>A0A0K9NJN7</accession>
<name>A0A0K9NJN7_ZOSMR</name>